<reference evidence="2 4" key="1">
    <citation type="journal article" date="2014" name="Genome Announc.">
        <title>Draft Genome Sequence of Bacillus alcalophilus AV1934, a Classic Alkaliphile Isolated from Human Feces in 1934.</title>
        <authorList>
            <person name="Attie O."/>
            <person name="Jayaprakash A."/>
            <person name="Shah H."/>
            <person name="Paulsen I.T."/>
            <person name="Morino M."/>
            <person name="Takahashi Y."/>
            <person name="Narumi I."/>
            <person name="Sachidanandam R."/>
            <person name="Satoh K."/>
            <person name="Ito M."/>
            <person name="Krulwich T.A."/>
        </authorList>
    </citation>
    <scope>NUCLEOTIDE SEQUENCE [LARGE SCALE GENOMIC DNA]</scope>
    <source>
        <strain evidence="2 4">AV1934</strain>
    </source>
</reference>
<feature type="region of interest" description="Disordered" evidence="1">
    <location>
        <begin position="27"/>
        <end position="84"/>
    </location>
</feature>
<proteinExistence type="predicted"/>
<dbReference type="AlphaFoldDB" id="A0A094WQ02"/>
<dbReference type="Proteomes" id="UP000002754">
    <property type="component" value="Unassembled WGS sequence"/>
</dbReference>
<comment type="caution">
    <text evidence="2">The sequence shown here is derived from an EMBL/GenBank/DDBJ whole genome shotgun (WGS) entry which is preliminary data.</text>
</comment>
<dbReference type="Proteomes" id="UP000297014">
    <property type="component" value="Unassembled WGS sequence"/>
</dbReference>
<keyword evidence="4" id="KW-1185">Reference proteome</keyword>
<protein>
    <recommendedName>
        <fullName evidence="6">Transporter</fullName>
    </recommendedName>
</protein>
<evidence type="ECO:0000256" key="1">
    <source>
        <dbReference type="SAM" id="MobiDB-lite"/>
    </source>
</evidence>
<evidence type="ECO:0000313" key="2">
    <source>
        <dbReference type="EMBL" id="KGA98901.1"/>
    </source>
</evidence>
<dbReference type="EMBL" id="JALP01000178">
    <property type="protein sequence ID" value="THG90064.1"/>
    <property type="molecule type" value="Genomic_DNA"/>
</dbReference>
<dbReference type="RefSeq" id="WP_003324327.1">
    <property type="nucleotide sequence ID" value="NZ_ALPT02000004.1"/>
</dbReference>
<name>A0A094WQ02_ALKAL</name>
<sequence>MHNQRQIFGNFPPFSGLGTGGSPFFGGGSFFPPFGPGPGGSPSAPPPFGPGPGGPPPTSPGAPGSAQPPTTPPPDISALQASGPTAFAVDPGGLRGCLFRFTFIRLNNGDSFWFYPTFIGRTSVAGFRWSFFRWVYFGIDTRRISSFQCV</sequence>
<dbReference type="STRING" id="1218173.BALCAV_0202160"/>
<evidence type="ECO:0000313" key="3">
    <source>
        <dbReference type="EMBL" id="THG90064.1"/>
    </source>
</evidence>
<reference evidence="3 5" key="2">
    <citation type="submission" date="2014-01" db="EMBL/GenBank/DDBJ databases">
        <title>Draft genome sequencing of Bacillus alcalophilus CGMCC 1.3604.</title>
        <authorList>
            <person name="Yang J."/>
            <person name="Diao L."/>
            <person name="Yang S."/>
        </authorList>
    </citation>
    <scope>NUCLEOTIDE SEQUENCE [LARGE SCALE GENOMIC DNA]</scope>
    <source>
        <strain evidence="3 5">CGMCC 1.3604</strain>
    </source>
</reference>
<organism evidence="2 4">
    <name type="scientific">Alkalihalobacillus alcalophilus ATCC 27647 = CGMCC 1.3604</name>
    <dbReference type="NCBI Taxonomy" id="1218173"/>
    <lineage>
        <taxon>Bacteria</taxon>
        <taxon>Bacillati</taxon>
        <taxon>Bacillota</taxon>
        <taxon>Bacilli</taxon>
        <taxon>Bacillales</taxon>
        <taxon>Bacillaceae</taxon>
        <taxon>Alkalihalobacillus</taxon>
    </lineage>
</organism>
<evidence type="ECO:0000313" key="5">
    <source>
        <dbReference type="Proteomes" id="UP000297014"/>
    </source>
</evidence>
<dbReference type="eggNOG" id="ENOG5032RKH">
    <property type="taxonomic scope" value="Bacteria"/>
</dbReference>
<accession>A0A094WQ02</accession>
<dbReference type="EMBL" id="ALPT02000004">
    <property type="protein sequence ID" value="KGA98901.1"/>
    <property type="molecule type" value="Genomic_DNA"/>
</dbReference>
<dbReference type="OrthoDB" id="2068061at2"/>
<evidence type="ECO:0008006" key="6">
    <source>
        <dbReference type="Google" id="ProtNLM"/>
    </source>
</evidence>
<feature type="compositionally biased region" description="Pro residues" evidence="1">
    <location>
        <begin position="43"/>
        <end position="60"/>
    </location>
</feature>
<evidence type="ECO:0000313" key="4">
    <source>
        <dbReference type="Proteomes" id="UP000002754"/>
    </source>
</evidence>
<gene>
    <name evidence="3" type="ORF">AJ85_13540</name>
    <name evidence="2" type="ORF">BALCAV_0202160</name>
</gene>